<protein>
    <submittedName>
        <fullName evidence="1">Uncharacterized protein</fullName>
    </submittedName>
</protein>
<evidence type="ECO:0000313" key="1">
    <source>
        <dbReference type="EMBL" id="KAJ3510771.1"/>
    </source>
</evidence>
<gene>
    <name evidence="1" type="ORF">NM208_g15495</name>
</gene>
<dbReference type="EMBL" id="JANRMS010004200">
    <property type="protein sequence ID" value="KAJ3510771.1"/>
    <property type="molecule type" value="Genomic_DNA"/>
</dbReference>
<dbReference type="Proteomes" id="UP001148629">
    <property type="component" value="Unassembled WGS sequence"/>
</dbReference>
<evidence type="ECO:0000313" key="2">
    <source>
        <dbReference type="Proteomes" id="UP001148629"/>
    </source>
</evidence>
<sequence length="399" mass="44841">MLPLLSQGSPNGDIPGRRPDLFEDPSPPVSKPSRKQVSRACDHCRARRVKCDHGNPCRPCRQKGLLCNSRGKFNDEARTLPQALEEIERLRRRIQELESQLEEARRQASAVPTPSNSSPSTLDLQTQPTGSSVSSTTSKATVPKKTWEGICTAAGRSEQTSYYGPSSSHYFIGRIGAFLNKALYQSFRTCQLEPRGMNMTLAGPTIHDEATSKTDRRGDVPKPSMSRTQEEYFLNLFWESHHANLPIIQEDEFRKLYDSLWTSVRSYRKPSALVDIVLAISMQYGCAFLLRSSPNSEKHCHDDPSIAGRWYYRRCQTLLASELESPSITTLQCHLFSITYLCCASFQNMAHSTLAVAIRTAQTLGLHLEPPASMPRAERELPRPTYLSSAMADYRHSDK</sequence>
<comment type="caution">
    <text evidence="1">The sequence shown here is derived from an EMBL/GenBank/DDBJ whole genome shotgun (WGS) entry which is preliminary data.</text>
</comment>
<reference evidence="1" key="1">
    <citation type="submission" date="2022-08" db="EMBL/GenBank/DDBJ databases">
        <title>Genome Sequence of Fusarium decemcellulare.</title>
        <authorList>
            <person name="Buettner E."/>
        </authorList>
    </citation>
    <scope>NUCLEOTIDE SEQUENCE</scope>
    <source>
        <strain evidence="1">Babe19</strain>
    </source>
</reference>
<name>A0ACC1REC7_9HYPO</name>
<organism evidence="1 2">
    <name type="scientific">Fusarium decemcellulare</name>
    <dbReference type="NCBI Taxonomy" id="57161"/>
    <lineage>
        <taxon>Eukaryota</taxon>
        <taxon>Fungi</taxon>
        <taxon>Dikarya</taxon>
        <taxon>Ascomycota</taxon>
        <taxon>Pezizomycotina</taxon>
        <taxon>Sordariomycetes</taxon>
        <taxon>Hypocreomycetidae</taxon>
        <taxon>Hypocreales</taxon>
        <taxon>Nectriaceae</taxon>
        <taxon>Fusarium</taxon>
        <taxon>Fusarium decemcellulare species complex</taxon>
    </lineage>
</organism>
<accession>A0ACC1REC7</accession>
<proteinExistence type="predicted"/>
<keyword evidence="2" id="KW-1185">Reference proteome</keyword>